<evidence type="ECO:0000313" key="3">
    <source>
        <dbReference type="Proteomes" id="UP000008237"/>
    </source>
</evidence>
<evidence type="ECO:0000313" key="2">
    <source>
        <dbReference type="EMBL" id="EFN77481.1"/>
    </source>
</evidence>
<organism evidence="3">
    <name type="scientific">Harpegnathos saltator</name>
    <name type="common">Jerdon's jumping ant</name>
    <dbReference type="NCBI Taxonomy" id="610380"/>
    <lineage>
        <taxon>Eukaryota</taxon>
        <taxon>Metazoa</taxon>
        <taxon>Ecdysozoa</taxon>
        <taxon>Arthropoda</taxon>
        <taxon>Hexapoda</taxon>
        <taxon>Insecta</taxon>
        <taxon>Pterygota</taxon>
        <taxon>Neoptera</taxon>
        <taxon>Endopterygota</taxon>
        <taxon>Hymenoptera</taxon>
        <taxon>Apocrita</taxon>
        <taxon>Aculeata</taxon>
        <taxon>Formicoidea</taxon>
        <taxon>Formicidae</taxon>
        <taxon>Ponerinae</taxon>
        <taxon>Ponerini</taxon>
        <taxon>Harpegnathos</taxon>
    </lineage>
</organism>
<dbReference type="AlphaFoldDB" id="E2C3E3"/>
<gene>
    <name evidence="2" type="ORF">EAI_11488</name>
</gene>
<dbReference type="InParanoid" id="E2C3E3"/>
<feature type="region of interest" description="Disordered" evidence="1">
    <location>
        <begin position="75"/>
        <end position="95"/>
    </location>
</feature>
<dbReference type="EMBL" id="GL452320">
    <property type="protein sequence ID" value="EFN77481.1"/>
    <property type="molecule type" value="Genomic_DNA"/>
</dbReference>
<sequence>MYTRLQYSLYGLSFLTRHVLLLTSKASSDEFSQQCFLFDNICLICARTILHLRARLHVDDDGAISDSTLNSVTLPCRNGKGDNHPSEPVGTILRK</sequence>
<proteinExistence type="predicted"/>
<name>E2C3E3_HARSA</name>
<keyword evidence="3" id="KW-1185">Reference proteome</keyword>
<accession>E2C3E3</accession>
<reference evidence="2 3" key="1">
    <citation type="journal article" date="2010" name="Science">
        <title>Genomic comparison of the ants Camponotus floridanus and Harpegnathos saltator.</title>
        <authorList>
            <person name="Bonasio R."/>
            <person name="Zhang G."/>
            <person name="Ye C."/>
            <person name="Mutti N.S."/>
            <person name="Fang X."/>
            <person name="Qin N."/>
            <person name="Donahue G."/>
            <person name="Yang P."/>
            <person name="Li Q."/>
            <person name="Li C."/>
            <person name="Zhang P."/>
            <person name="Huang Z."/>
            <person name="Berger S.L."/>
            <person name="Reinberg D."/>
            <person name="Wang J."/>
            <person name="Liebig J."/>
        </authorList>
    </citation>
    <scope>NUCLEOTIDE SEQUENCE [LARGE SCALE GENOMIC DNA]</scope>
    <source>
        <strain evidence="2 3">R22 G/1</strain>
    </source>
</reference>
<protein>
    <submittedName>
        <fullName evidence="2">Uncharacterized protein</fullName>
    </submittedName>
</protein>
<dbReference type="Proteomes" id="UP000008237">
    <property type="component" value="Unassembled WGS sequence"/>
</dbReference>
<evidence type="ECO:0000256" key="1">
    <source>
        <dbReference type="SAM" id="MobiDB-lite"/>
    </source>
</evidence>